<organism evidence="5 6">
    <name type="scientific">Geojedonia litorea</name>
    <dbReference type="NCBI Taxonomy" id="1268269"/>
    <lineage>
        <taxon>Bacteria</taxon>
        <taxon>Pseudomonadati</taxon>
        <taxon>Bacteroidota</taxon>
        <taxon>Flavobacteriia</taxon>
        <taxon>Flavobacteriales</taxon>
        <taxon>Flavobacteriaceae</taxon>
        <taxon>Geojedonia</taxon>
    </lineage>
</organism>
<protein>
    <submittedName>
        <fullName evidence="5">MopE-related protein</fullName>
    </submittedName>
</protein>
<gene>
    <name evidence="5" type="ORF">ACFO5O_07320</name>
</gene>
<feature type="compositionally biased region" description="Polar residues" evidence="2">
    <location>
        <begin position="758"/>
        <end position="781"/>
    </location>
</feature>
<dbReference type="Proteomes" id="UP001595953">
    <property type="component" value="Unassembled WGS sequence"/>
</dbReference>
<feature type="compositionally biased region" description="Polar residues" evidence="2">
    <location>
        <begin position="571"/>
        <end position="595"/>
    </location>
</feature>
<feature type="region of interest" description="Disordered" evidence="2">
    <location>
        <begin position="758"/>
        <end position="796"/>
    </location>
</feature>
<accession>A0ABV9N2Y4</accession>
<proteinExistence type="predicted"/>
<feature type="region of interest" description="Disordered" evidence="2">
    <location>
        <begin position="571"/>
        <end position="598"/>
    </location>
</feature>
<feature type="signal peptide" evidence="3">
    <location>
        <begin position="1"/>
        <end position="19"/>
    </location>
</feature>
<dbReference type="Pfam" id="PF18962">
    <property type="entry name" value="Por_Secre_tail"/>
    <property type="match status" value="1"/>
</dbReference>
<dbReference type="InterPro" id="IPR026444">
    <property type="entry name" value="Secre_tail"/>
</dbReference>
<reference evidence="6" key="1">
    <citation type="journal article" date="2019" name="Int. J. Syst. Evol. Microbiol.">
        <title>The Global Catalogue of Microorganisms (GCM) 10K type strain sequencing project: providing services to taxonomists for standard genome sequencing and annotation.</title>
        <authorList>
            <consortium name="The Broad Institute Genomics Platform"/>
            <consortium name="The Broad Institute Genome Sequencing Center for Infectious Disease"/>
            <person name="Wu L."/>
            <person name="Ma J."/>
        </authorList>
    </citation>
    <scope>NUCLEOTIDE SEQUENCE [LARGE SCALE GENOMIC DNA]</scope>
    <source>
        <strain evidence="6">CCUG 63682</strain>
    </source>
</reference>
<evidence type="ECO:0000256" key="3">
    <source>
        <dbReference type="SAM" id="SignalP"/>
    </source>
</evidence>
<evidence type="ECO:0000313" key="5">
    <source>
        <dbReference type="EMBL" id="MFC4722125.1"/>
    </source>
</evidence>
<dbReference type="EMBL" id="JBHSGP010000012">
    <property type="protein sequence ID" value="MFC4722125.1"/>
    <property type="molecule type" value="Genomic_DNA"/>
</dbReference>
<feature type="chain" id="PRO_5046792100" evidence="3">
    <location>
        <begin position="20"/>
        <end position="898"/>
    </location>
</feature>
<feature type="region of interest" description="Disordered" evidence="2">
    <location>
        <begin position="633"/>
        <end position="660"/>
    </location>
</feature>
<feature type="compositionally biased region" description="Polar residues" evidence="2">
    <location>
        <begin position="633"/>
        <end position="657"/>
    </location>
</feature>
<feature type="compositionally biased region" description="Low complexity" evidence="2">
    <location>
        <begin position="449"/>
        <end position="462"/>
    </location>
</feature>
<feature type="region of interest" description="Disordered" evidence="2">
    <location>
        <begin position="503"/>
        <end position="535"/>
    </location>
</feature>
<evidence type="ECO:0000313" key="6">
    <source>
        <dbReference type="Proteomes" id="UP001595953"/>
    </source>
</evidence>
<dbReference type="NCBIfam" id="TIGR04183">
    <property type="entry name" value="Por_Secre_tail"/>
    <property type="match status" value="1"/>
</dbReference>
<feature type="compositionally biased region" description="Polar residues" evidence="2">
    <location>
        <begin position="507"/>
        <end position="533"/>
    </location>
</feature>
<dbReference type="RefSeq" id="WP_387962383.1">
    <property type="nucleotide sequence ID" value="NZ_JBHSGP010000012.1"/>
</dbReference>
<keyword evidence="1 3" id="KW-0732">Signal</keyword>
<comment type="caution">
    <text evidence="5">The sequence shown here is derived from an EMBL/GenBank/DDBJ whole genome shotgun (WGS) entry which is preliminary data.</text>
</comment>
<evidence type="ECO:0000256" key="1">
    <source>
        <dbReference type="ARBA" id="ARBA00022729"/>
    </source>
</evidence>
<name>A0ABV9N2Y4_9FLAO</name>
<dbReference type="Pfam" id="PF11617">
    <property type="entry name" value="Cu-binding_MopE"/>
    <property type="match status" value="7"/>
</dbReference>
<feature type="domain" description="Secretion system C-terminal sorting" evidence="4">
    <location>
        <begin position="819"/>
        <end position="884"/>
    </location>
</feature>
<dbReference type="InterPro" id="IPR021655">
    <property type="entry name" value="Put_metal-bd"/>
</dbReference>
<evidence type="ECO:0000256" key="2">
    <source>
        <dbReference type="SAM" id="MobiDB-lite"/>
    </source>
</evidence>
<keyword evidence="6" id="KW-1185">Reference proteome</keyword>
<sequence length="898" mass="95250">MRKCILSIFLVFLSHYSLSQCINGTENSIVISSNDGFLQELSNNVETSEYVTVNSLVIGHNYQFTSTRTGNTDYITVTNTSNTVISHGVSPLTINNIQFNTIRIHVKVNSGCDADAFFHEVNLLDLTVEPTTCQKPESNSLGISFKSDTRIDLHWNTPVLGSPPSGYDWEIVPDGNAPGVGTVASGFVSAPTTSFSTGNVLSASTTYDIYLRSNCVSEGYGTGEYYLTSGGNIPGFTTNANPPPSNDLCTGAITLVEETSIPDAASATPTAGTLLGGAGTDADAELCGGSTGNARDDVWYKFVAQTSNVNITVEPNNSQDFVLTLYSGDCNSLSYLDCSDTNINSPAMEEISYSGLTIGNTYFTRVYYYGTNTPANPTFNIKIWTPGTATDADGDGYSNTVDCDDNNASIYPGATEIVGNGIDENCDGMYEWYQDNDGDGYGTTVVVQSTNSSPGSGESNNSLDCNDSDPSINPGATDVVANGVDEDCDGMFQWYQDNDGDGYGTTVVVQSTNSSPGAGESNNSLDCNDSDPSINPGATDVVANGVDENCDGMFQWYQDNDGDGYGTTVVVQSTNSSPGAGESNNSLDCNDSDPSINPGATDVVANGVDENCDGMFQWYQDNDGDGYGTTVVVQSTNSSPGAGESNNSLDCNDSDPSINPGATDVVANGVDENCDGMFQWYQDNDGDGYGTTVVVQSTNSSPGAGESSNLLDCNDSDPSINPGATDVVANGVDENCDGMFQWYQDNDGDGYGTTVVVQSTNSSPGAGESSNSLDCNDSDPSINPGMSEVPNNGIDDDCNPSTPDGTLGEEDLKLEKINVYPNPFNGKMTIHLPPKYENSDFEITLIDLNGRRILNHVSTSVNRRINIENLHNLELGTYFLRVKHIITGQTTVKQLLKY</sequence>
<feature type="region of interest" description="Disordered" evidence="2">
    <location>
        <begin position="441"/>
        <end position="475"/>
    </location>
</feature>
<evidence type="ECO:0000259" key="4">
    <source>
        <dbReference type="Pfam" id="PF18962"/>
    </source>
</evidence>